<dbReference type="EMBL" id="MQWB01000001">
    <property type="protein sequence ID" value="OZC02040.1"/>
    <property type="molecule type" value="Genomic_DNA"/>
</dbReference>
<dbReference type="SMART" id="SM00850">
    <property type="entry name" value="LytTR"/>
    <property type="match status" value="1"/>
</dbReference>
<accession>A0A259TWH0</accession>
<dbReference type="InterPro" id="IPR011006">
    <property type="entry name" value="CheY-like_superfamily"/>
</dbReference>
<evidence type="ECO:0000313" key="5">
    <source>
        <dbReference type="Proteomes" id="UP000216446"/>
    </source>
</evidence>
<evidence type="ECO:0000256" key="1">
    <source>
        <dbReference type="PROSITE-ProRule" id="PRU00169"/>
    </source>
</evidence>
<feature type="domain" description="Response regulatory" evidence="2">
    <location>
        <begin position="5"/>
        <end position="118"/>
    </location>
</feature>
<dbReference type="InParanoid" id="A0A259TWH0"/>
<dbReference type="InterPro" id="IPR001789">
    <property type="entry name" value="Sig_transdc_resp-reg_receiver"/>
</dbReference>
<evidence type="ECO:0008006" key="6">
    <source>
        <dbReference type="Google" id="ProtNLM"/>
    </source>
</evidence>
<dbReference type="InterPro" id="IPR007492">
    <property type="entry name" value="LytTR_DNA-bd_dom"/>
</dbReference>
<dbReference type="RefSeq" id="WP_094545864.1">
    <property type="nucleotide sequence ID" value="NZ_MQWB01000001.1"/>
</dbReference>
<dbReference type="Proteomes" id="UP000216446">
    <property type="component" value="Unassembled WGS sequence"/>
</dbReference>
<organism evidence="4 5">
    <name type="scientific">Rubricoccus marinus</name>
    <dbReference type="NCBI Taxonomy" id="716817"/>
    <lineage>
        <taxon>Bacteria</taxon>
        <taxon>Pseudomonadati</taxon>
        <taxon>Rhodothermota</taxon>
        <taxon>Rhodothermia</taxon>
        <taxon>Rhodothermales</taxon>
        <taxon>Rubricoccaceae</taxon>
        <taxon>Rubricoccus</taxon>
    </lineage>
</organism>
<evidence type="ECO:0000313" key="4">
    <source>
        <dbReference type="EMBL" id="OZC02040.1"/>
    </source>
</evidence>
<feature type="domain" description="HTH LytTR-type" evidence="3">
    <location>
        <begin position="157"/>
        <end position="260"/>
    </location>
</feature>
<dbReference type="PROSITE" id="PS50930">
    <property type="entry name" value="HTH_LYTTR"/>
    <property type="match status" value="1"/>
</dbReference>
<dbReference type="PANTHER" id="PTHR37299:SF1">
    <property type="entry name" value="STAGE 0 SPORULATION PROTEIN A HOMOLOG"/>
    <property type="match status" value="1"/>
</dbReference>
<feature type="modified residue" description="4-aspartylphosphate" evidence="1">
    <location>
        <position position="56"/>
    </location>
</feature>
<reference evidence="4 5" key="1">
    <citation type="submission" date="2016-11" db="EMBL/GenBank/DDBJ databases">
        <title>Study of marine rhodopsin-containing bacteria.</title>
        <authorList>
            <person name="Yoshizawa S."/>
            <person name="Kumagai Y."/>
            <person name="Kogure K."/>
        </authorList>
    </citation>
    <scope>NUCLEOTIDE SEQUENCE [LARGE SCALE GENOMIC DNA]</scope>
    <source>
        <strain evidence="4 5">SG-29</strain>
    </source>
</reference>
<keyword evidence="5" id="KW-1185">Reference proteome</keyword>
<evidence type="ECO:0000259" key="3">
    <source>
        <dbReference type="PROSITE" id="PS50930"/>
    </source>
</evidence>
<dbReference type="OrthoDB" id="1646880at2"/>
<protein>
    <recommendedName>
        <fullName evidence="6">DNA-binding response regulator</fullName>
    </recommendedName>
</protein>
<dbReference type="FunCoup" id="A0A259TWH0">
    <property type="interactions" value="59"/>
</dbReference>
<dbReference type="SMART" id="SM00448">
    <property type="entry name" value="REC"/>
    <property type="match status" value="1"/>
</dbReference>
<evidence type="ECO:0000259" key="2">
    <source>
        <dbReference type="PROSITE" id="PS50110"/>
    </source>
</evidence>
<dbReference type="PANTHER" id="PTHR37299">
    <property type="entry name" value="TRANSCRIPTIONAL REGULATOR-RELATED"/>
    <property type="match status" value="1"/>
</dbReference>
<dbReference type="Gene3D" id="3.40.50.2300">
    <property type="match status" value="1"/>
</dbReference>
<dbReference type="GO" id="GO:0003677">
    <property type="term" value="F:DNA binding"/>
    <property type="evidence" value="ECO:0007669"/>
    <property type="project" value="InterPro"/>
</dbReference>
<dbReference type="Gene3D" id="2.40.50.1020">
    <property type="entry name" value="LytTr DNA-binding domain"/>
    <property type="match status" value="1"/>
</dbReference>
<dbReference type="Pfam" id="PF00072">
    <property type="entry name" value="Response_reg"/>
    <property type="match status" value="1"/>
</dbReference>
<dbReference type="Pfam" id="PF04397">
    <property type="entry name" value="LytTR"/>
    <property type="match status" value="1"/>
</dbReference>
<comment type="caution">
    <text evidence="4">The sequence shown here is derived from an EMBL/GenBank/DDBJ whole genome shotgun (WGS) entry which is preliminary data.</text>
</comment>
<dbReference type="AlphaFoldDB" id="A0A259TWH0"/>
<dbReference type="InterPro" id="IPR046947">
    <property type="entry name" value="LytR-like"/>
</dbReference>
<dbReference type="SUPFAM" id="SSF52172">
    <property type="entry name" value="CheY-like"/>
    <property type="match status" value="1"/>
</dbReference>
<sequence length="262" mass="29210">MSPLRVLVADDEPLARGTIRQLLATQRDVDVRWEATDGQQAVDAVREHRPDLVFLDVQMPALDGFEVVQAVGPEAMPTTVFVTAYDQYAVRAFDVAAVDYLLKPYDDARFFQALDRARDAARRHADAPTDLAGQLRDLLAAQALPPEASGAAPLDRLLVREGKRLAVLRTEAIDWAEADGDYVALHVGPRTHLVRETLTRLAEQLGPRFVRVHRSAIVNLDRVRDLRPTASGDCTVRMHDGAEVRASRRYWRDLADRFGGAR</sequence>
<gene>
    <name evidence="4" type="ORF">BSZ36_03010</name>
</gene>
<dbReference type="GO" id="GO:0000156">
    <property type="term" value="F:phosphorelay response regulator activity"/>
    <property type="evidence" value="ECO:0007669"/>
    <property type="project" value="InterPro"/>
</dbReference>
<name>A0A259TWH0_9BACT</name>
<proteinExistence type="predicted"/>
<keyword evidence="1" id="KW-0597">Phosphoprotein</keyword>
<dbReference type="PROSITE" id="PS50110">
    <property type="entry name" value="RESPONSE_REGULATORY"/>
    <property type="match status" value="1"/>
</dbReference>